<organism evidence="1 2">
    <name type="scientific">Actinoallomurus oryzae</name>
    <dbReference type="NCBI Taxonomy" id="502180"/>
    <lineage>
        <taxon>Bacteria</taxon>
        <taxon>Bacillati</taxon>
        <taxon>Actinomycetota</taxon>
        <taxon>Actinomycetes</taxon>
        <taxon>Streptosporangiales</taxon>
        <taxon>Thermomonosporaceae</taxon>
        <taxon>Actinoallomurus</taxon>
    </lineage>
</organism>
<reference evidence="2" key="1">
    <citation type="journal article" date="2019" name="Int. J. Syst. Evol. Microbiol.">
        <title>The Global Catalogue of Microorganisms (GCM) 10K type strain sequencing project: providing services to taxonomists for standard genome sequencing and annotation.</title>
        <authorList>
            <consortium name="The Broad Institute Genomics Platform"/>
            <consortium name="The Broad Institute Genome Sequencing Center for Infectious Disease"/>
            <person name="Wu L."/>
            <person name="Ma J."/>
        </authorList>
    </citation>
    <scope>NUCLEOTIDE SEQUENCE [LARGE SCALE GENOMIC DNA]</scope>
    <source>
        <strain evidence="2">JCM 17933</strain>
    </source>
</reference>
<gene>
    <name evidence="1" type="ORF">GCM10023191_005650</name>
</gene>
<dbReference type="Proteomes" id="UP001500503">
    <property type="component" value="Unassembled WGS sequence"/>
</dbReference>
<sequence>MGIDRALQAAVTGVDRCASRTRPGNAWDDPELAASLRKVRKGRFTMALRLLAEARTDFERRALRAETLAAAAASHVEALAAQTDYDNPDACLLLGAARISNAWKIRGGSYARYVGSDRFQRFWAELELAREPLQRAAVLFPEDPVPWNHLQWYGLGIQVGRQELDRMWAELQQRDPTLFAGHQTRIQVIAGKWKGSPREVADFAAEIIAQGVTGNPLVALAATAHFENVFTGSDEAGTDEQARQAFCVPEVAEQIHQADKLWADHPRPHPYDPEAHHLLGAAFYYIGDYARARDHLAHTDRRIPRIHPWMATSVFPGLTYLRVRKKVAL</sequence>
<evidence type="ECO:0000313" key="1">
    <source>
        <dbReference type="EMBL" id="GAA4483681.1"/>
    </source>
</evidence>
<evidence type="ECO:0008006" key="3">
    <source>
        <dbReference type="Google" id="ProtNLM"/>
    </source>
</evidence>
<accession>A0ABP8PBR9</accession>
<evidence type="ECO:0000313" key="2">
    <source>
        <dbReference type="Proteomes" id="UP001500503"/>
    </source>
</evidence>
<proteinExistence type="predicted"/>
<keyword evidence="2" id="KW-1185">Reference proteome</keyword>
<name>A0ABP8PBR9_9ACTN</name>
<dbReference type="EMBL" id="BAABHF010000009">
    <property type="protein sequence ID" value="GAA4483681.1"/>
    <property type="molecule type" value="Genomic_DNA"/>
</dbReference>
<dbReference type="RefSeq" id="WP_345456925.1">
    <property type="nucleotide sequence ID" value="NZ_BAABHF010000009.1"/>
</dbReference>
<protein>
    <recommendedName>
        <fullName evidence="3">DUF4034 domain-containing protein</fullName>
    </recommendedName>
</protein>
<comment type="caution">
    <text evidence="1">The sequence shown here is derived from an EMBL/GenBank/DDBJ whole genome shotgun (WGS) entry which is preliminary data.</text>
</comment>